<evidence type="ECO:0000313" key="2">
    <source>
        <dbReference type="Proteomes" id="UP001501352"/>
    </source>
</evidence>
<proteinExistence type="predicted"/>
<evidence type="ECO:0008006" key="3">
    <source>
        <dbReference type="Google" id="ProtNLM"/>
    </source>
</evidence>
<accession>A0ABN1GFK3</accession>
<protein>
    <recommendedName>
        <fullName evidence="3">YMGG-like Gly-zipper domain-containing protein</fullName>
    </recommendedName>
</protein>
<dbReference type="Proteomes" id="UP001501352">
    <property type="component" value="Unassembled WGS sequence"/>
</dbReference>
<comment type="caution">
    <text evidence="1">The sequence shown here is derived from an EMBL/GenBank/DDBJ whole genome shotgun (WGS) entry which is preliminary data.</text>
</comment>
<reference evidence="1 2" key="1">
    <citation type="journal article" date="2019" name="Int. J. Syst. Evol. Microbiol.">
        <title>The Global Catalogue of Microorganisms (GCM) 10K type strain sequencing project: providing services to taxonomists for standard genome sequencing and annotation.</title>
        <authorList>
            <consortium name="The Broad Institute Genomics Platform"/>
            <consortium name="The Broad Institute Genome Sequencing Center for Infectious Disease"/>
            <person name="Wu L."/>
            <person name="Ma J."/>
        </authorList>
    </citation>
    <scope>NUCLEOTIDE SEQUENCE [LARGE SCALE GENOMIC DNA]</scope>
    <source>
        <strain evidence="1 2">JCM 12928</strain>
    </source>
</reference>
<keyword evidence="2" id="KW-1185">Reference proteome</keyword>
<dbReference type="EMBL" id="BAAAGA010000001">
    <property type="protein sequence ID" value="GAA0610494.1"/>
    <property type="molecule type" value="Genomic_DNA"/>
</dbReference>
<evidence type="ECO:0000313" key="1">
    <source>
        <dbReference type="EMBL" id="GAA0610494.1"/>
    </source>
</evidence>
<sequence length="90" mass="9073">MPVEHLWVVHRNRIRHGYVSKSPVQENIVMKRLATAIVLSGLSLAAAACGHSIEQKAATGAVAGAVVAGPVGAAVGGAAGTAVGQAQRPR</sequence>
<organism evidence="1 2">
    <name type="scientific">Brevundimonas kwangchunensis</name>
    <dbReference type="NCBI Taxonomy" id="322163"/>
    <lineage>
        <taxon>Bacteria</taxon>
        <taxon>Pseudomonadati</taxon>
        <taxon>Pseudomonadota</taxon>
        <taxon>Alphaproteobacteria</taxon>
        <taxon>Caulobacterales</taxon>
        <taxon>Caulobacteraceae</taxon>
        <taxon>Brevundimonas</taxon>
    </lineage>
</organism>
<gene>
    <name evidence="1" type="ORF">GCM10009422_01640</name>
</gene>
<name>A0ABN1GFK3_9CAUL</name>